<evidence type="ECO:0000256" key="3">
    <source>
        <dbReference type="ARBA" id="ARBA00022475"/>
    </source>
</evidence>
<dbReference type="PANTHER" id="PTHR34582:SF7">
    <property type="entry name" value="UPF0702 TRANSMEMBRANE PROTEIN YDFS"/>
    <property type="match status" value="1"/>
</dbReference>
<evidence type="ECO:0000256" key="7">
    <source>
        <dbReference type="SAM" id="Phobius"/>
    </source>
</evidence>
<comment type="subcellular location">
    <subcellularLocation>
        <location evidence="1">Cell membrane</location>
        <topology evidence="1">Multi-pass membrane protein</topology>
    </subcellularLocation>
</comment>
<evidence type="ECO:0000259" key="8">
    <source>
        <dbReference type="Pfam" id="PF04239"/>
    </source>
</evidence>
<proteinExistence type="inferred from homology"/>
<gene>
    <name evidence="9" type="ORF">EJC50_23195</name>
</gene>
<keyword evidence="6 7" id="KW-0472">Membrane</keyword>
<evidence type="ECO:0000313" key="9">
    <source>
        <dbReference type="EMBL" id="AZN42263.1"/>
    </source>
</evidence>
<dbReference type="RefSeq" id="WP_126017956.1">
    <property type="nucleotide sequence ID" value="NZ_CP034437.1"/>
</dbReference>
<evidence type="ECO:0000256" key="5">
    <source>
        <dbReference type="ARBA" id="ARBA00022989"/>
    </source>
</evidence>
<dbReference type="AlphaFoldDB" id="A0A3S9A989"/>
<dbReference type="PANTHER" id="PTHR34582">
    <property type="entry name" value="UPF0702 TRANSMEMBRANE PROTEIN YCAP"/>
    <property type="match status" value="1"/>
</dbReference>
<dbReference type="Proteomes" id="UP000272528">
    <property type="component" value="Chromosome"/>
</dbReference>
<feature type="transmembrane region" description="Helical" evidence="7">
    <location>
        <begin position="7"/>
        <end position="26"/>
    </location>
</feature>
<accession>A0A3S9A989</accession>
<feature type="transmembrane region" description="Helical" evidence="7">
    <location>
        <begin position="59"/>
        <end position="79"/>
    </location>
</feature>
<dbReference type="Gene3D" id="3.30.240.20">
    <property type="entry name" value="bsu07140 like domains"/>
    <property type="match status" value="2"/>
</dbReference>
<reference evidence="10" key="1">
    <citation type="submission" date="2018-12" db="EMBL/GenBank/DDBJ databases">
        <title>Genome sequence of Peanibacillus sp.</title>
        <authorList>
            <person name="Subramani G."/>
            <person name="Srinivasan S."/>
            <person name="Kim M.K."/>
        </authorList>
    </citation>
    <scope>NUCLEOTIDE SEQUENCE [LARGE SCALE GENOMIC DNA]</scope>
    <source>
        <strain evidence="10">18JY67-1</strain>
    </source>
</reference>
<keyword evidence="4 7" id="KW-0812">Transmembrane</keyword>
<keyword evidence="10" id="KW-1185">Reference proteome</keyword>
<organism evidence="9 10">
    <name type="scientific">Paenibacillus albus</name>
    <dbReference type="NCBI Taxonomy" id="2495582"/>
    <lineage>
        <taxon>Bacteria</taxon>
        <taxon>Bacillati</taxon>
        <taxon>Bacillota</taxon>
        <taxon>Bacilli</taxon>
        <taxon>Bacillales</taxon>
        <taxon>Paenibacillaceae</taxon>
        <taxon>Paenibacillus</taxon>
    </lineage>
</organism>
<evidence type="ECO:0000256" key="2">
    <source>
        <dbReference type="ARBA" id="ARBA00006448"/>
    </source>
</evidence>
<dbReference type="KEGG" id="palb:EJC50_23195"/>
<evidence type="ECO:0000256" key="1">
    <source>
        <dbReference type="ARBA" id="ARBA00004651"/>
    </source>
</evidence>
<dbReference type="InterPro" id="IPR012452">
    <property type="entry name" value="DUF1657"/>
</dbReference>
<evidence type="ECO:0000313" key="10">
    <source>
        <dbReference type="Proteomes" id="UP000272528"/>
    </source>
</evidence>
<dbReference type="InterPro" id="IPR007353">
    <property type="entry name" value="DUF421"/>
</dbReference>
<keyword evidence="3" id="KW-1003">Cell membrane</keyword>
<sequence>MSSWIEIALRTLSAVAFLLLMTKLLGKRQVTELSVFEYITGITIGNVAAYISLDTDAQWYLGFLALGVWVAVSLGIELLQLKSKRVRNWIDGTPTVLIQKGKVLEKNLKRERLTTDELLQQLRTKDVFNVDQVEFAVMESSGAINVLLKSEHQPITPKTLGMRVPNEHEPKPVIMDGKVLSDTLNQRGYDVKWLEKELKKSDLYIEDVFLAQLDDYGSLYLDLYDDKVKVPKSTQSQAALLAQLKKCEADMEMYGMLTADESEKLKYAACSKQLKHLIDEVRPLIYQ</sequence>
<evidence type="ECO:0000256" key="6">
    <source>
        <dbReference type="ARBA" id="ARBA00023136"/>
    </source>
</evidence>
<feature type="domain" description="YetF C-terminal" evidence="8">
    <location>
        <begin position="82"/>
        <end position="213"/>
    </location>
</feature>
<dbReference type="EMBL" id="CP034437">
    <property type="protein sequence ID" value="AZN42263.1"/>
    <property type="molecule type" value="Genomic_DNA"/>
</dbReference>
<dbReference type="Pfam" id="PF07870">
    <property type="entry name" value="DUF1657"/>
    <property type="match status" value="1"/>
</dbReference>
<dbReference type="Pfam" id="PF04239">
    <property type="entry name" value="DUF421"/>
    <property type="match status" value="1"/>
</dbReference>
<dbReference type="GO" id="GO:0005886">
    <property type="term" value="C:plasma membrane"/>
    <property type="evidence" value="ECO:0007669"/>
    <property type="project" value="UniProtKB-SubCell"/>
</dbReference>
<protein>
    <submittedName>
        <fullName evidence="9">DUF421 domain-containing protein</fullName>
    </submittedName>
</protein>
<comment type="similarity">
    <text evidence="2">Belongs to the UPF0702 family.</text>
</comment>
<dbReference type="InterPro" id="IPR023090">
    <property type="entry name" value="UPF0702_alpha/beta_dom_sf"/>
</dbReference>
<evidence type="ECO:0000256" key="4">
    <source>
        <dbReference type="ARBA" id="ARBA00022692"/>
    </source>
</evidence>
<feature type="transmembrane region" description="Helical" evidence="7">
    <location>
        <begin position="33"/>
        <end position="53"/>
    </location>
</feature>
<name>A0A3S9A989_9BACL</name>
<keyword evidence="5 7" id="KW-1133">Transmembrane helix</keyword>
<dbReference type="OrthoDB" id="9778331at2"/>